<keyword evidence="8" id="KW-0677">Repeat</keyword>
<comment type="pathway">
    <text evidence="3">Cofactor biosynthesis; riboflavin biosynthesis; riboflavin from 2-hydroxy-3-oxobutyl phosphate and 5-amino-6-(D-ribitylamino)uracil: step 2/2.</text>
</comment>
<evidence type="ECO:0000256" key="4">
    <source>
        <dbReference type="ARBA" id="ARBA00012827"/>
    </source>
</evidence>
<feature type="repeat" description="Lumazine-binding" evidence="9">
    <location>
        <begin position="35"/>
        <end position="131"/>
    </location>
</feature>
<evidence type="ECO:0000256" key="6">
    <source>
        <dbReference type="ARBA" id="ARBA00022619"/>
    </source>
</evidence>
<evidence type="ECO:0000256" key="9">
    <source>
        <dbReference type="PROSITE-ProRule" id="PRU00524"/>
    </source>
</evidence>
<dbReference type="GO" id="GO:0009231">
    <property type="term" value="P:riboflavin biosynthetic process"/>
    <property type="evidence" value="ECO:0007669"/>
    <property type="project" value="UniProtKB-KW"/>
</dbReference>
<dbReference type="InterPro" id="IPR026017">
    <property type="entry name" value="Lumazine-bd_dom"/>
</dbReference>
<dbReference type="CDD" id="cd00402">
    <property type="entry name" value="Riboflavin_synthase_like"/>
    <property type="match status" value="1"/>
</dbReference>
<keyword evidence="6" id="KW-0686">Riboflavin biosynthesis</keyword>
<dbReference type="Gene3D" id="2.40.30.20">
    <property type="match status" value="1"/>
</dbReference>
<reference evidence="11 12" key="1">
    <citation type="journal article" date="2015" name="Nature">
        <title>rRNA introns, odd ribosomes, and small enigmatic genomes across a large radiation of phyla.</title>
        <authorList>
            <person name="Brown C.T."/>
            <person name="Hug L.A."/>
            <person name="Thomas B.C."/>
            <person name="Sharon I."/>
            <person name="Castelle C.J."/>
            <person name="Singh A."/>
            <person name="Wilkins M.J."/>
            <person name="Williams K.H."/>
            <person name="Banfield J.F."/>
        </authorList>
    </citation>
    <scope>NUCLEOTIDE SEQUENCE [LARGE SCALE GENOMIC DNA]</scope>
</reference>
<evidence type="ECO:0000313" key="11">
    <source>
        <dbReference type="EMBL" id="KKR51322.1"/>
    </source>
</evidence>
<evidence type="ECO:0000259" key="10">
    <source>
        <dbReference type="PROSITE" id="PS51177"/>
    </source>
</evidence>
<evidence type="ECO:0000256" key="3">
    <source>
        <dbReference type="ARBA" id="ARBA00004887"/>
    </source>
</evidence>
<dbReference type="InterPro" id="IPR023366">
    <property type="entry name" value="ATP_synth_asu-like_sf"/>
</dbReference>
<dbReference type="SUPFAM" id="SSF63380">
    <property type="entry name" value="Riboflavin synthase domain-like"/>
    <property type="match status" value="1"/>
</dbReference>
<evidence type="ECO:0000256" key="5">
    <source>
        <dbReference type="ARBA" id="ARBA00013950"/>
    </source>
</evidence>
<evidence type="ECO:0000256" key="7">
    <source>
        <dbReference type="ARBA" id="ARBA00022679"/>
    </source>
</evidence>
<feature type="domain" description="Lumazine-binding" evidence="10">
    <location>
        <begin position="35"/>
        <end position="131"/>
    </location>
</feature>
<keyword evidence="7" id="KW-0808">Transferase</keyword>
<dbReference type="EC" id="2.5.1.9" evidence="4"/>
<dbReference type="PROSITE" id="PS51177">
    <property type="entry name" value="LUMAZINE_BIND"/>
    <property type="match status" value="2"/>
</dbReference>
<dbReference type="PANTHER" id="PTHR21098:SF12">
    <property type="entry name" value="RIBOFLAVIN SYNTHASE"/>
    <property type="match status" value="1"/>
</dbReference>
<evidence type="ECO:0000313" key="12">
    <source>
        <dbReference type="Proteomes" id="UP000034531"/>
    </source>
</evidence>
<dbReference type="GO" id="GO:0004746">
    <property type="term" value="F:riboflavin synthase activity"/>
    <property type="evidence" value="ECO:0007669"/>
    <property type="project" value="UniProtKB-EC"/>
</dbReference>
<evidence type="ECO:0000256" key="8">
    <source>
        <dbReference type="ARBA" id="ARBA00022737"/>
    </source>
</evidence>
<accession>A0A0G0UM86</accession>
<feature type="repeat" description="Lumazine-binding" evidence="9">
    <location>
        <begin position="1"/>
        <end position="34"/>
    </location>
</feature>
<dbReference type="AlphaFoldDB" id="A0A0G0UM86"/>
<sequence>MPETLKKTTLSKISSSHLFNLERPLKLNSLVSGHLVSGHIDTIAKVSSIKNEKESAVLIINIPQKFTKYIIYKGSITVNGVSLTIVSTGNSSFTVSLIPYTLTYTNLGQLKVGDLANVEVDQVAKYLEKLVPR</sequence>
<comment type="catalytic activity">
    <reaction evidence="1">
        <text>2 6,7-dimethyl-8-(1-D-ribityl)lumazine + H(+) = 5-amino-6-(D-ribitylamino)uracil + riboflavin</text>
        <dbReference type="Rhea" id="RHEA:20772"/>
        <dbReference type="ChEBI" id="CHEBI:15378"/>
        <dbReference type="ChEBI" id="CHEBI:15934"/>
        <dbReference type="ChEBI" id="CHEBI:57986"/>
        <dbReference type="ChEBI" id="CHEBI:58201"/>
        <dbReference type="EC" id="2.5.1.9"/>
    </reaction>
</comment>
<feature type="domain" description="Lumazine-binding" evidence="10">
    <location>
        <begin position="1"/>
        <end position="34"/>
    </location>
</feature>
<dbReference type="FunFam" id="2.40.30.20:FF:000004">
    <property type="entry name" value="Riboflavin synthase, alpha subunit"/>
    <property type="match status" value="1"/>
</dbReference>
<protein>
    <recommendedName>
        <fullName evidence="5">Riboflavin synthase</fullName>
        <ecNumber evidence="4">2.5.1.9</ecNumber>
    </recommendedName>
</protein>
<evidence type="ECO:0000256" key="1">
    <source>
        <dbReference type="ARBA" id="ARBA00000968"/>
    </source>
</evidence>
<organism evidence="11 12">
    <name type="scientific">Candidatus Curtissbacteria bacterium GW2011_GWA1_40_16</name>
    <dbReference type="NCBI Taxonomy" id="1618405"/>
    <lineage>
        <taxon>Bacteria</taxon>
        <taxon>Candidatus Curtissiibacteriota</taxon>
    </lineage>
</organism>
<comment type="function">
    <text evidence="2">Catalyzes the dismutation of two molecules of 6,7-dimethyl-8-ribityllumazine, resulting in the formation of riboflavin and 5-amino-6-(D-ribitylamino)uracil.</text>
</comment>
<dbReference type="EMBL" id="LBYI01000001">
    <property type="protein sequence ID" value="KKR51322.1"/>
    <property type="molecule type" value="Genomic_DNA"/>
</dbReference>
<name>A0A0G0UM86_9BACT</name>
<dbReference type="Pfam" id="PF00677">
    <property type="entry name" value="Lum_binding"/>
    <property type="match status" value="1"/>
</dbReference>
<comment type="caution">
    <text evidence="11">The sequence shown here is derived from an EMBL/GenBank/DDBJ whole genome shotgun (WGS) entry which is preliminary data.</text>
</comment>
<dbReference type="PANTHER" id="PTHR21098">
    <property type="entry name" value="RIBOFLAVIN SYNTHASE ALPHA CHAIN"/>
    <property type="match status" value="1"/>
</dbReference>
<dbReference type="InterPro" id="IPR017938">
    <property type="entry name" value="Riboflavin_synthase-like_b-brl"/>
</dbReference>
<dbReference type="InterPro" id="IPR001783">
    <property type="entry name" value="Lumazine-bd"/>
</dbReference>
<dbReference type="PATRIC" id="fig|1618405.3.peg.9"/>
<gene>
    <name evidence="11" type="ORF">UT84_C0001G0007</name>
</gene>
<proteinExistence type="predicted"/>
<dbReference type="Proteomes" id="UP000034531">
    <property type="component" value="Unassembled WGS sequence"/>
</dbReference>
<evidence type="ECO:0000256" key="2">
    <source>
        <dbReference type="ARBA" id="ARBA00002803"/>
    </source>
</evidence>